<evidence type="ECO:0000313" key="3">
    <source>
        <dbReference type="Proteomes" id="UP000231464"/>
    </source>
</evidence>
<dbReference type="SUPFAM" id="SSF46955">
    <property type="entry name" value="Putative DNA-binding domain"/>
    <property type="match status" value="1"/>
</dbReference>
<dbReference type="Pfam" id="PF12728">
    <property type="entry name" value="HTH_17"/>
    <property type="match status" value="1"/>
</dbReference>
<dbReference type="InterPro" id="IPR009061">
    <property type="entry name" value="DNA-bd_dom_put_sf"/>
</dbReference>
<evidence type="ECO:0000259" key="1">
    <source>
        <dbReference type="Pfam" id="PF12728"/>
    </source>
</evidence>
<dbReference type="AlphaFoldDB" id="A0A2M6WBB6"/>
<dbReference type="InterPro" id="IPR010093">
    <property type="entry name" value="SinI_DNA-bd"/>
</dbReference>
<accession>A0A2M6WBB6</accession>
<dbReference type="InterPro" id="IPR041657">
    <property type="entry name" value="HTH_17"/>
</dbReference>
<gene>
    <name evidence="2" type="ORF">COU23_00450</name>
</gene>
<name>A0A2M6WBB6_9BACT</name>
<proteinExistence type="predicted"/>
<dbReference type="Proteomes" id="UP000231464">
    <property type="component" value="Unassembled WGS sequence"/>
</dbReference>
<sequence length="96" mass="11292">MNIIRLSPSQAAQLFGVNERSVRRAIAAGELRYIVVQGRYKINFEDVVKWSQRMPSRAKKRDEIGIGQYVEKWRIKNPKFSPSKKLLENEEEKEEK</sequence>
<comment type="caution">
    <text evidence="2">The sequence shown here is derived from an EMBL/GenBank/DDBJ whole genome shotgun (WGS) entry which is preliminary data.</text>
</comment>
<evidence type="ECO:0000313" key="2">
    <source>
        <dbReference type="EMBL" id="PIT90077.1"/>
    </source>
</evidence>
<protein>
    <recommendedName>
        <fullName evidence="1">Helix-turn-helix domain-containing protein</fullName>
    </recommendedName>
</protein>
<organism evidence="2 3">
    <name type="scientific">Candidatus Kuenenbacteria bacterium CG10_big_fil_rev_8_21_14_0_10_36_11</name>
    <dbReference type="NCBI Taxonomy" id="1974618"/>
    <lineage>
        <taxon>Bacteria</taxon>
        <taxon>Candidatus Kueneniibacteriota</taxon>
    </lineage>
</organism>
<dbReference type="NCBIfam" id="TIGR01764">
    <property type="entry name" value="excise"/>
    <property type="match status" value="1"/>
</dbReference>
<feature type="domain" description="Helix-turn-helix" evidence="1">
    <location>
        <begin position="6"/>
        <end position="51"/>
    </location>
</feature>
<reference evidence="3" key="1">
    <citation type="submission" date="2017-09" db="EMBL/GenBank/DDBJ databases">
        <title>Depth-based differentiation of microbial function through sediment-hosted aquifers and enrichment of novel symbionts in the deep terrestrial subsurface.</title>
        <authorList>
            <person name="Probst A.J."/>
            <person name="Ladd B."/>
            <person name="Jarett J.K."/>
            <person name="Geller-Mcgrath D.E."/>
            <person name="Sieber C.M.K."/>
            <person name="Emerson J.B."/>
            <person name="Anantharaman K."/>
            <person name="Thomas B.C."/>
            <person name="Malmstrom R."/>
            <person name="Stieglmeier M."/>
            <person name="Klingl A."/>
            <person name="Woyke T."/>
            <person name="Ryan C.M."/>
            <person name="Banfield J.F."/>
        </authorList>
    </citation>
    <scope>NUCLEOTIDE SEQUENCE [LARGE SCALE GENOMIC DNA]</scope>
</reference>
<dbReference type="GO" id="GO:0003677">
    <property type="term" value="F:DNA binding"/>
    <property type="evidence" value="ECO:0007669"/>
    <property type="project" value="InterPro"/>
</dbReference>
<dbReference type="EMBL" id="PFBP01000006">
    <property type="protein sequence ID" value="PIT90077.1"/>
    <property type="molecule type" value="Genomic_DNA"/>
</dbReference>